<sequence>MPAARPRITLITTGGTIAGAAASATDLRGYTAGQLDGADLLAAVPQLAGLATVSAEPLFALDSKDMTPAHWLALSRRVQALVDDPTVDGIVITHGTDTLEESAYFLTLTVARRKPVVLTAAMRPATALSADGPLNLYQAVQLAARPAAARAGVLAVLGDRILPAATLAKRHPSAVDAFTQPGALTVTASDTALQALAGPPAAPLRLPAGLTQLPPVEILTVAAGSTPALLGAAVRSLHRAPDSGEEKGAGGADAGAGTTRQRRGPSRPGGGLVLALPGNASLPAPWRAALEALPPTLPVVLASRCGGGTVARGHALPAHWLHAGPLDALKARVRLIAALAAGLHGARLQRWFERV</sequence>
<evidence type="ECO:0000256" key="1">
    <source>
        <dbReference type="ARBA" id="ARBA00010518"/>
    </source>
</evidence>
<dbReference type="PRINTS" id="PR00139">
    <property type="entry name" value="ASNGLNASE"/>
</dbReference>
<dbReference type="Gene3D" id="3.40.50.1170">
    <property type="entry name" value="L-asparaginase, N-terminal domain"/>
    <property type="match status" value="1"/>
</dbReference>
<feature type="compositionally biased region" description="Basic and acidic residues" evidence="7">
    <location>
        <begin position="239"/>
        <end position="248"/>
    </location>
</feature>
<dbReference type="InterPro" id="IPR027475">
    <property type="entry name" value="Asparaginase/glutaminase_AS2"/>
</dbReference>
<feature type="active site" evidence="5">
    <location>
        <position position="16"/>
    </location>
</feature>
<dbReference type="Proteomes" id="UP000241885">
    <property type="component" value="Chromosome"/>
</dbReference>
<dbReference type="SUPFAM" id="SSF53774">
    <property type="entry name" value="Glutaminase/Asparaginase"/>
    <property type="match status" value="1"/>
</dbReference>
<dbReference type="InterPro" id="IPR037152">
    <property type="entry name" value="L-asparaginase_N_sf"/>
</dbReference>
<protein>
    <submittedName>
        <fullName evidence="10">L-asparaginase</fullName>
        <ecNumber evidence="10">3.5.1.1</ecNumber>
    </submittedName>
</protein>
<feature type="active site" description="O-isoaspartyl threonine intermediate" evidence="3">
    <location>
        <position position="16"/>
    </location>
</feature>
<dbReference type="GO" id="GO:0006528">
    <property type="term" value="P:asparagine metabolic process"/>
    <property type="evidence" value="ECO:0007669"/>
    <property type="project" value="InterPro"/>
</dbReference>
<dbReference type="PIRSF" id="PIRSF001220">
    <property type="entry name" value="L-ASNase_gatD"/>
    <property type="match status" value="1"/>
</dbReference>
<dbReference type="InterPro" id="IPR036152">
    <property type="entry name" value="Asp/glu_Ase-like_sf"/>
</dbReference>
<dbReference type="EC" id="3.5.1.1" evidence="10"/>
<evidence type="ECO:0000313" key="11">
    <source>
        <dbReference type="Proteomes" id="UP000241885"/>
    </source>
</evidence>
<dbReference type="InterPro" id="IPR040919">
    <property type="entry name" value="Asparaginase_C"/>
</dbReference>
<dbReference type="Gene3D" id="3.40.50.40">
    <property type="match status" value="1"/>
</dbReference>
<evidence type="ECO:0000256" key="7">
    <source>
        <dbReference type="SAM" id="MobiDB-lite"/>
    </source>
</evidence>
<feature type="region of interest" description="Disordered" evidence="7">
    <location>
        <begin position="239"/>
        <end position="272"/>
    </location>
</feature>
<dbReference type="InterPro" id="IPR020827">
    <property type="entry name" value="Asparaginase/glutaminase_AS1"/>
</dbReference>
<evidence type="ECO:0000256" key="4">
    <source>
        <dbReference type="PIRSR" id="PIRSR001220-2"/>
    </source>
</evidence>
<feature type="binding site" evidence="4">
    <location>
        <position position="63"/>
    </location>
    <ligand>
        <name>substrate</name>
    </ligand>
</feature>
<evidence type="ECO:0000259" key="9">
    <source>
        <dbReference type="Pfam" id="PF17763"/>
    </source>
</evidence>
<dbReference type="InterPro" id="IPR006034">
    <property type="entry name" value="Asparaginase/glutaminase-like"/>
</dbReference>
<keyword evidence="11" id="KW-1185">Reference proteome</keyword>
<keyword evidence="2 10" id="KW-0378">Hydrolase</keyword>
<dbReference type="InterPro" id="IPR004550">
    <property type="entry name" value="AsnASE_II"/>
</dbReference>
<dbReference type="CDD" id="cd08964">
    <property type="entry name" value="L-asparaginase_II"/>
    <property type="match status" value="1"/>
</dbReference>
<dbReference type="KEGG" id="tak:Tharo_0790"/>
<dbReference type="InterPro" id="IPR027473">
    <property type="entry name" value="L-asparaginase_C"/>
</dbReference>
<reference evidence="10 11" key="1">
    <citation type="submission" date="2018-03" db="EMBL/GenBank/DDBJ databases">
        <title>Complete genome sequence of Thauera aromatica, a model organism for studying aromatic compound degradation under denitrifying conditions.</title>
        <authorList>
            <person name="Lo H.-Y."/>
            <person name="Goris T."/>
            <person name="Boll M."/>
            <person name="Mueller J.A."/>
        </authorList>
    </citation>
    <scope>NUCLEOTIDE SEQUENCE [LARGE SCALE GENOMIC DNA]</scope>
    <source>
        <strain evidence="10 11">K172</strain>
    </source>
</reference>
<feature type="domain" description="L-asparaginase N-terminal" evidence="8">
    <location>
        <begin position="7"/>
        <end position="186"/>
    </location>
</feature>
<dbReference type="FunFam" id="3.40.50.1170:FF:000001">
    <property type="entry name" value="L-asparaginase 2"/>
    <property type="match status" value="1"/>
</dbReference>
<dbReference type="GO" id="GO:0004067">
    <property type="term" value="F:asparaginase activity"/>
    <property type="evidence" value="ECO:0007669"/>
    <property type="project" value="UniProtKB-UniRule"/>
</dbReference>
<comment type="similarity">
    <text evidence="1">Belongs to the asparaginase 1 family.</text>
</comment>
<feature type="domain" description="Asparaginase/glutaminase C-terminal" evidence="9">
    <location>
        <begin position="216"/>
        <end position="352"/>
    </location>
</feature>
<dbReference type="Pfam" id="PF00710">
    <property type="entry name" value="Asparaginase"/>
    <property type="match status" value="1"/>
</dbReference>
<evidence type="ECO:0000259" key="8">
    <source>
        <dbReference type="Pfam" id="PF00710"/>
    </source>
</evidence>
<evidence type="ECO:0000256" key="3">
    <source>
        <dbReference type="PIRSR" id="PIRSR001220-1"/>
    </source>
</evidence>
<dbReference type="PROSITE" id="PS51732">
    <property type="entry name" value="ASN_GLN_ASE_3"/>
    <property type="match status" value="1"/>
</dbReference>
<dbReference type="InterPro" id="IPR027474">
    <property type="entry name" value="L-asparaginase_N"/>
</dbReference>
<dbReference type="SMART" id="SM00870">
    <property type="entry name" value="Asparaginase"/>
    <property type="match status" value="1"/>
</dbReference>
<dbReference type="PANTHER" id="PTHR11707">
    <property type="entry name" value="L-ASPARAGINASE"/>
    <property type="match status" value="1"/>
</dbReference>
<name>A0A2R4BKD7_THAAR</name>
<dbReference type="Pfam" id="PF17763">
    <property type="entry name" value="Asparaginase_C"/>
    <property type="match status" value="1"/>
</dbReference>
<feature type="active site" evidence="6">
    <location>
        <position position="96"/>
    </location>
</feature>
<dbReference type="EMBL" id="CP028339">
    <property type="protein sequence ID" value="AVR87732.1"/>
    <property type="molecule type" value="Genomic_DNA"/>
</dbReference>
<dbReference type="AlphaFoldDB" id="A0A2R4BKD7"/>
<dbReference type="PROSITE" id="PS00144">
    <property type="entry name" value="ASN_GLN_ASE_1"/>
    <property type="match status" value="1"/>
</dbReference>
<dbReference type="SFLD" id="SFLDS00057">
    <property type="entry name" value="Glutaminase/Asparaginase"/>
    <property type="match status" value="1"/>
</dbReference>
<evidence type="ECO:0000256" key="2">
    <source>
        <dbReference type="ARBA" id="ARBA00022801"/>
    </source>
</evidence>
<dbReference type="RefSeq" id="WP_107220068.1">
    <property type="nucleotide sequence ID" value="NZ_CP028339.1"/>
</dbReference>
<organism evidence="10 11">
    <name type="scientific">Thauera aromatica K172</name>
    <dbReference type="NCBI Taxonomy" id="44139"/>
    <lineage>
        <taxon>Bacteria</taxon>
        <taxon>Pseudomonadati</taxon>
        <taxon>Pseudomonadota</taxon>
        <taxon>Betaproteobacteria</taxon>
        <taxon>Rhodocyclales</taxon>
        <taxon>Zoogloeaceae</taxon>
        <taxon>Thauera</taxon>
    </lineage>
</organism>
<gene>
    <name evidence="10" type="ORF">Tharo_0790</name>
</gene>
<accession>A0A2R4BKD7</accession>
<dbReference type="PANTHER" id="PTHR11707:SF28">
    <property type="entry name" value="60 KDA LYSOPHOSPHOLIPASE"/>
    <property type="match status" value="1"/>
</dbReference>
<feature type="binding site" evidence="4">
    <location>
        <begin position="96"/>
        <end position="97"/>
    </location>
    <ligand>
        <name>substrate</name>
    </ligand>
</feature>
<dbReference type="PIRSF" id="PIRSF500176">
    <property type="entry name" value="L_ASNase"/>
    <property type="match status" value="1"/>
</dbReference>
<dbReference type="OrthoDB" id="9788068at2"/>
<proteinExistence type="inferred from homology"/>
<evidence type="ECO:0000256" key="6">
    <source>
        <dbReference type="PROSITE-ProRule" id="PRU10100"/>
    </source>
</evidence>
<evidence type="ECO:0000313" key="10">
    <source>
        <dbReference type="EMBL" id="AVR87732.1"/>
    </source>
</evidence>
<dbReference type="PROSITE" id="PS00917">
    <property type="entry name" value="ASN_GLN_ASE_2"/>
    <property type="match status" value="1"/>
</dbReference>
<evidence type="ECO:0000256" key="5">
    <source>
        <dbReference type="PROSITE-ProRule" id="PRU10099"/>
    </source>
</evidence>